<dbReference type="Gene3D" id="2.60.120.260">
    <property type="entry name" value="Galactose-binding domain-like"/>
    <property type="match status" value="2"/>
</dbReference>
<dbReference type="InterPro" id="IPR000223">
    <property type="entry name" value="Pept_S26A_signal_pept_1"/>
</dbReference>
<protein>
    <recommendedName>
        <fullName evidence="11">Mitochondrial inner membrane protease subunit</fullName>
        <ecNumber evidence="11">3.4.21.-</ecNumber>
    </recommendedName>
</protein>
<reference evidence="15 16" key="1">
    <citation type="journal article" date="2018" name="BMC Genomics">
        <title>Genomic evidence for intraspecific hybridization in a clonal and extremely halotolerant yeast.</title>
        <authorList>
            <person name="Gostincar C."/>
            <person name="Stajich J.E."/>
            <person name="Zupancic J."/>
            <person name="Zalar P."/>
            <person name="Gunde-Cimerman N."/>
        </authorList>
    </citation>
    <scope>NUCLEOTIDE SEQUENCE [LARGE SCALE GENOMIC DNA]</scope>
    <source>
        <strain evidence="14 16">EXF-6654</strain>
        <strain evidence="13 15">EXF-6656</strain>
    </source>
</reference>
<dbReference type="GO" id="GO:0004252">
    <property type="term" value="F:serine-type endopeptidase activity"/>
    <property type="evidence" value="ECO:0007669"/>
    <property type="project" value="InterPro"/>
</dbReference>
<keyword evidence="5 11" id="KW-0999">Mitochondrion inner membrane</keyword>
<dbReference type="OrthoDB" id="9996127at2759"/>
<proteinExistence type="inferred from homology"/>
<dbReference type="InterPro" id="IPR036286">
    <property type="entry name" value="LexA/Signal_pep-like_sf"/>
</dbReference>
<feature type="domain" description="Peptidase S26" evidence="12">
    <location>
        <begin position="366"/>
        <end position="505"/>
    </location>
</feature>
<dbReference type="AlphaFoldDB" id="A0A3M6Z2L5"/>
<evidence type="ECO:0000256" key="8">
    <source>
        <dbReference type="ARBA" id="ARBA00023128"/>
    </source>
</evidence>
<dbReference type="GO" id="GO:0042720">
    <property type="term" value="C:mitochondrial inner membrane peptidase complex"/>
    <property type="evidence" value="ECO:0007669"/>
    <property type="project" value="InterPro"/>
</dbReference>
<feature type="active site" evidence="10">
    <location>
        <position position="376"/>
    </location>
</feature>
<comment type="caution">
    <text evidence="14">The sequence shown here is derived from an EMBL/GenBank/DDBJ whole genome shotgun (WGS) entry which is preliminary data.</text>
</comment>
<gene>
    <name evidence="14" type="ORF">D0868_04339</name>
    <name evidence="13" type="ORF">D0869_03932</name>
</gene>
<accession>A0A3M6Z2L5</accession>
<evidence type="ECO:0000256" key="7">
    <source>
        <dbReference type="ARBA" id="ARBA00022989"/>
    </source>
</evidence>
<dbReference type="SUPFAM" id="SSF51306">
    <property type="entry name" value="LexA/Signal peptidase"/>
    <property type="match status" value="1"/>
</dbReference>
<dbReference type="GO" id="GO:0006465">
    <property type="term" value="P:signal peptide processing"/>
    <property type="evidence" value="ECO:0007669"/>
    <property type="project" value="InterPro"/>
</dbReference>
<feature type="active site" evidence="10">
    <location>
        <position position="425"/>
    </location>
</feature>
<dbReference type="PRINTS" id="PR00727">
    <property type="entry name" value="LEADERPTASE"/>
</dbReference>
<evidence type="ECO:0000256" key="9">
    <source>
        <dbReference type="ARBA" id="ARBA00023136"/>
    </source>
</evidence>
<organism evidence="14 16">
    <name type="scientific">Hortaea werneckii</name>
    <name type="common">Black yeast</name>
    <name type="synonym">Cladosporium werneckii</name>
    <dbReference type="NCBI Taxonomy" id="91943"/>
    <lineage>
        <taxon>Eukaryota</taxon>
        <taxon>Fungi</taxon>
        <taxon>Dikarya</taxon>
        <taxon>Ascomycota</taxon>
        <taxon>Pezizomycotina</taxon>
        <taxon>Dothideomycetes</taxon>
        <taxon>Dothideomycetidae</taxon>
        <taxon>Mycosphaerellales</taxon>
        <taxon>Teratosphaeriaceae</taxon>
        <taxon>Hortaea</taxon>
    </lineage>
</organism>
<comment type="subcellular location">
    <subcellularLocation>
        <location evidence="1">Mitochondrion inner membrane</location>
        <topology evidence="1">Single-pass membrane protein</topology>
    </subcellularLocation>
</comment>
<evidence type="ECO:0000256" key="5">
    <source>
        <dbReference type="ARBA" id="ARBA00022792"/>
    </source>
</evidence>
<dbReference type="Proteomes" id="UP000282582">
    <property type="component" value="Unassembled WGS sequence"/>
</dbReference>
<keyword evidence="3 11" id="KW-0645">Protease</keyword>
<dbReference type="Gene3D" id="2.10.109.10">
    <property type="entry name" value="Umud Fragment, subunit A"/>
    <property type="match status" value="1"/>
</dbReference>
<evidence type="ECO:0000256" key="3">
    <source>
        <dbReference type="ARBA" id="ARBA00022670"/>
    </source>
</evidence>
<dbReference type="CDD" id="cd06530">
    <property type="entry name" value="S26_SPase_I"/>
    <property type="match status" value="1"/>
</dbReference>
<dbReference type="InterPro" id="IPR019533">
    <property type="entry name" value="Peptidase_S26"/>
</dbReference>
<evidence type="ECO:0000313" key="15">
    <source>
        <dbReference type="Proteomes" id="UP000281245"/>
    </source>
</evidence>
<evidence type="ECO:0000313" key="14">
    <source>
        <dbReference type="EMBL" id="RMY09271.1"/>
    </source>
</evidence>
<dbReference type="Pfam" id="PF10502">
    <property type="entry name" value="Peptidase_S26"/>
    <property type="match status" value="1"/>
</dbReference>
<name>A0A3M6Z2L5_HORWE</name>
<evidence type="ECO:0000256" key="11">
    <source>
        <dbReference type="RuleBase" id="RU362041"/>
    </source>
</evidence>
<keyword evidence="9" id="KW-0472">Membrane</keyword>
<dbReference type="EC" id="3.4.21.-" evidence="11"/>
<dbReference type="EMBL" id="QWIJ01000230">
    <property type="protein sequence ID" value="RMX85304.1"/>
    <property type="molecule type" value="Genomic_DNA"/>
</dbReference>
<comment type="similarity">
    <text evidence="2">Belongs to the peptidase S26 family. IMP2 subfamily.</text>
</comment>
<dbReference type="NCBIfam" id="TIGR02227">
    <property type="entry name" value="sigpep_I_bact"/>
    <property type="match status" value="1"/>
</dbReference>
<evidence type="ECO:0000313" key="13">
    <source>
        <dbReference type="EMBL" id="RMX85304.1"/>
    </source>
</evidence>
<sequence>MVPRIDSDPDFDSVVRIAGPGGTSRRSQLIVNGDFSGSQLAPWTTGGTEGVTFGVSNGAAIANFPAADPDQSSYYAEIRQSFSTPPALGSTYFCTLNAAYVDATNALCGITIYFINEDGFYVELFDSADYESSIRTSYNISGLVTNTRRGLAIRLACSDAPPRTISFDDVGFYTYASAAGANPICPTPQQLITNGDFSNGGQNWEPEITGTVASYNGATSGQAEFAFTSQAVNERSPIYLTQQTALVEVDQTYAVDAFVNIVVSGAAASCDASIVLGFNTPWEVYGSSTASYPISVRDVTTSDFSSLQFSVVCTGEARIVLDNVSLWCSVRAAVPNLRTFLGEQLELQIPDEPTSSPNTPIFNDNVVQCTSVTGGSMEPTLSPLDNTTGQKDYVLWNKWEIESKIRRGDIVLFSLPGRPDDHGTKRVIATEGDTVILDPRRRPKDDASGRDLPESTRWDMYMRRVEIPPGHVWVEGDNWRKTRDSNWYGPISKSLIQGKATAVVWPWDRSGSKPWESFKSKTKVIQGQPREERENEWRCLDIGSRQILKRSQELAAPWYGCFGPVKMP</sequence>
<evidence type="ECO:0000256" key="1">
    <source>
        <dbReference type="ARBA" id="ARBA00004434"/>
    </source>
</evidence>
<dbReference type="GO" id="GO:0006627">
    <property type="term" value="P:protein processing involved in protein targeting to mitochondrion"/>
    <property type="evidence" value="ECO:0007669"/>
    <property type="project" value="InterPro"/>
</dbReference>
<dbReference type="PANTHER" id="PTHR46041:SF2">
    <property type="entry name" value="MITOCHONDRIAL INNER MEMBRANE PROTEASE SUBUNIT 2"/>
    <property type="match status" value="1"/>
</dbReference>
<evidence type="ECO:0000259" key="12">
    <source>
        <dbReference type="Pfam" id="PF10502"/>
    </source>
</evidence>
<dbReference type="EMBL" id="QWIK01000271">
    <property type="protein sequence ID" value="RMY09271.1"/>
    <property type="molecule type" value="Genomic_DNA"/>
</dbReference>
<evidence type="ECO:0000256" key="2">
    <source>
        <dbReference type="ARBA" id="ARBA00007066"/>
    </source>
</evidence>
<evidence type="ECO:0000313" key="16">
    <source>
        <dbReference type="Proteomes" id="UP000282582"/>
    </source>
</evidence>
<keyword evidence="6 11" id="KW-0378">Hydrolase</keyword>
<evidence type="ECO:0000256" key="10">
    <source>
        <dbReference type="PIRSR" id="PIRSR600223-1"/>
    </source>
</evidence>
<keyword evidence="7" id="KW-1133">Transmembrane helix</keyword>
<evidence type="ECO:0000256" key="6">
    <source>
        <dbReference type="ARBA" id="ARBA00022801"/>
    </source>
</evidence>
<dbReference type="PANTHER" id="PTHR46041">
    <property type="entry name" value="MITOCHONDRIAL INNER MEMBRANE PROTEASE SUBUNIT 2"/>
    <property type="match status" value="1"/>
</dbReference>
<evidence type="ECO:0000256" key="4">
    <source>
        <dbReference type="ARBA" id="ARBA00022692"/>
    </source>
</evidence>
<dbReference type="Proteomes" id="UP000281245">
    <property type="component" value="Unassembled WGS sequence"/>
</dbReference>
<keyword evidence="8 11" id="KW-0496">Mitochondrion</keyword>
<dbReference type="InterPro" id="IPR037730">
    <property type="entry name" value="IMP2"/>
</dbReference>
<keyword evidence="4" id="KW-0812">Transmembrane</keyword>